<dbReference type="Pfam" id="PF23307">
    <property type="entry name" value="SAM_KIDINS220"/>
    <property type="match status" value="1"/>
</dbReference>
<feature type="transmembrane region" description="Helical" evidence="3">
    <location>
        <begin position="760"/>
        <end position="789"/>
    </location>
</feature>
<dbReference type="Gene3D" id="1.10.150.50">
    <property type="entry name" value="Transcription Factor, Ets-1"/>
    <property type="match status" value="1"/>
</dbReference>
<feature type="compositionally biased region" description="Low complexity" evidence="2">
    <location>
        <begin position="1486"/>
        <end position="1499"/>
    </location>
</feature>
<organism evidence="6 7">
    <name type="scientific">Phaedon cochleariae</name>
    <name type="common">Mustard beetle</name>
    <dbReference type="NCBI Taxonomy" id="80249"/>
    <lineage>
        <taxon>Eukaryota</taxon>
        <taxon>Metazoa</taxon>
        <taxon>Ecdysozoa</taxon>
        <taxon>Arthropoda</taxon>
        <taxon>Hexapoda</taxon>
        <taxon>Insecta</taxon>
        <taxon>Pterygota</taxon>
        <taxon>Neoptera</taxon>
        <taxon>Endopterygota</taxon>
        <taxon>Coleoptera</taxon>
        <taxon>Polyphaga</taxon>
        <taxon>Cucujiformia</taxon>
        <taxon>Chrysomeloidea</taxon>
        <taxon>Chrysomelidae</taxon>
        <taxon>Chrysomelinae</taxon>
        <taxon>Chrysomelini</taxon>
        <taxon>Phaedon</taxon>
    </lineage>
</organism>
<dbReference type="SMART" id="SM00248">
    <property type="entry name" value="ANK"/>
    <property type="match status" value="11"/>
</dbReference>
<feature type="region of interest" description="Disordered" evidence="2">
    <location>
        <begin position="1412"/>
        <end position="1459"/>
    </location>
</feature>
<feature type="region of interest" description="Disordered" evidence="2">
    <location>
        <begin position="1344"/>
        <end position="1382"/>
    </location>
</feature>
<dbReference type="PROSITE" id="PS50088">
    <property type="entry name" value="ANK_REPEAT"/>
    <property type="match status" value="10"/>
</dbReference>
<dbReference type="OrthoDB" id="6084525at2759"/>
<feature type="compositionally biased region" description="Basic and acidic residues" evidence="2">
    <location>
        <begin position="1607"/>
        <end position="1619"/>
    </location>
</feature>
<feature type="transmembrane region" description="Helical" evidence="3">
    <location>
        <begin position="551"/>
        <end position="574"/>
    </location>
</feature>
<feature type="compositionally biased region" description="Polar residues" evidence="2">
    <location>
        <begin position="1572"/>
        <end position="1587"/>
    </location>
</feature>
<feature type="transmembrane region" description="Helical" evidence="3">
    <location>
        <begin position="580"/>
        <end position="604"/>
    </location>
</feature>
<feature type="compositionally biased region" description="Polar residues" evidence="2">
    <location>
        <begin position="1544"/>
        <end position="1557"/>
    </location>
</feature>
<keyword evidence="3" id="KW-1133">Transmembrane helix</keyword>
<evidence type="ECO:0000256" key="3">
    <source>
        <dbReference type="SAM" id="Phobius"/>
    </source>
</evidence>
<reference evidence="6" key="2">
    <citation type="submission" date="2022-10" db="EMBL/GenBank/DDBJ databases">
        <authorList>
            <consortium name="ENA_rothamsted_submissions"/>
            <consortium name="culmorum"/>
            <person name="King R."/>
        </authorList>
    </citation>
    <scope>NUCLEOTIDE SEQUENCE</scope>
</reference>
<reference evidence="6" key="1">
    <citation type="submission" date="2022-01" db="EMBL/GenBank/DDBJ databases">
        <authorList>
            <person name="King R."/>
        </authorList>
    </citation>
    <scope>NUCLEOTIDE SEQUENCE</scope>
</reference>
<dbReference type="PANTHER" id="PTHR24116:SF0">
    <property type="entry name" value="KINASE D-INTERACTING SUBSTRATE OF 220 KDA"/>
    <property type="match status" value="1"/>
</dbReference>
<dbReference type="SUPFAM" id="SSF47769">
    <property type="entry name" value="SAM/Pointed domain"/>
    <property type="match status" value="1"/>
</dbReference>
<evidence type="ECO:0000313" key="7">
    <source>
        <dbReference type="Proteomes" id="UP001153737"/>
    </source>
</evidence>
<feature type="domain" description="KAP NTPase" evidence="4">
    <location>
        <begin position="497"/>
        <end position="1039"/>
    </location>
</feature>
<keyword evidence="3" id="KW-0812">Transmembrane</keyword>
<dbReference type="InterPro" id="IPR052771">
    <property type="entry name" value="Neurotrophin_sig_adaptor"/>
</dbReference>
<feature type="transmembrane region" description="Helical" evidence="3">
    <location>
        <begin position="718"/>
        <end position="740"/>
    </location>
</feature>
<feature type="repeat" description="ANK" evidence="1">
    <location>
        <begin position="358"/>
        <end position="390"/>
    </location>
</feature>
<feature type="repeat" description="ANK" evidence="1">
    <location>
        <begin position="292"/>
        <end position="324"/>
    </location>
</feature>
<dbReference type="GO" id="GO:0030165">
    <property type="term" value="F:PDZ domain binding"/>
    <property type="evidence" value="ECO:0007669"/>
    <property type="project" value="TreeGrafter"/>
</dbReference>
<feature type="repeat" description="ANK" evidence="1">
    <location>
        <begin position="193"/>
        <end position="225"/>
    </location>
</feature>
<dbReference type="PANTHER" id="PTHR24116">
    <property type="entry name" value="KINASE D-INTERACTING SUBSTRATE OF 220 KDA"/>
    <property type="match status" value="1"/>
</dbReference>
<feature type="compositionally biased region" description="Polar residues" evidence="2">
    <location>
        <begin position="1635"/>
        <end position="1683"/>
    </location>
</feature>
<evidence type="ECO:0000256" key="1">
    <source>
        <dbReference type="PROSITE-ProRule" id="PRU00023"/>
    </source>
</evidence>
<dbReference type="Proteomes" id="UP001153737">
    <property type="component" value="Chromosome 5"/>
</dbReference>
<evidence type="ECO:0000259" key="4">
    <source>
        <dbReference type="Pfam" id="PF07693"/>
    </source>
</evidence>
<dbReference type="InterPro" id="IPR036770">
    <property type="entry name" value="Ankyrin_rpt-contain_sf"/>
</dbReference>
<dbReference type="InterPro" id="IPR002110">
    <property type="entry name" value="Ankyrin_rpt"/>
</dbReference>
<dbReference type="Pfam" id="PF07693">
    <property type="entry name" value="KAP_NTPase"/>
    <property type="match status" value="1"/>
</dbReference>
<feature type="compositionally biased region" description="Basic and acidic residues" evidence="2">
    <location>
        <begin position="1344"/>
        <end position="1358"/>
    </location>
</feature>
<feature type="region of interest" description="Disordered" evidence="2">
    <location>
        <begin position="1569"/>
        <end position="1688"/>
    </location>
</feature>
<dbReference type="PROSITE" id="PS50297">
    <property type="entry name" value="ANK_REP_REGION"/>
    <property type="match status" value="5"/>
</dbReference>
<dbReference type="InterPro" id="IPR013761">
    <property type="entry name" value="SAM/pointed_sf"/>
</dbReference>
<protein>
    <recommendedName>
        <fullName evidence="8">Kinase D-interacting substrate of 220 kDa</fullName>
    </recommendedName>
</protein>
<feature type="compositionally biased region" description="Basic and acidic residues" evidence="2">
    <location>
        <begin position="1720"/>
        <end position="1740"/>
    </location>
</feature>
<accession>A0A9N9SKU3</accession>
<feature type="repeat" description="ANK" evidence="1">
    <location>
        <begin position="160"/>
        <end position="192"/>
    </location>
</feature>
<evidence type="ECO:0008006" key="8">
    <source>
        <dbReference type="Google" id="ProtNLM"/>
    </source>
</evidence>
<dbReference type="SUPFAM" id="SSF48403">
    <property type="entry name" value="Ankyrin repeat"/>
    <property type="match status" value="1"/>
</dbReference>
<feature type="repeat" description="ANK" evidence="1">
    <location>
        <begin position="94"/>
        <end position="126"/>
    </location>
</feature>
<feature type="region of interest" description="Disordered" evidence="2">
    <location>
        <begin position="1716"/>
        <end position="1743"/>
    </location>
</feature>
<dbReference type="GO" id="GO:0019887">
    <property type="term" value="F:protein kinase regulator activity"/>
    <property type="evidence" value="ECO:0007669"/>
    <property type="project" value="TreeGrafter"/>
</dbReference>
<feature type="compositionally biased region" description="Low complexity" evidence="2">
    <location>
        <begin position="1510"/>
        <end position="1521"/>
    </location>
</feature>
<feature type="repeat" description="ANK" evidence="1">
    <location>
        <begin position="259"/>
        <end position="291"/>
    </location>
</feature>
<evidence type="ECO:0000313" key="6">
    <source>
        <dbReference type="EMBL" id="CAG9821942.1"/>
    </source>
</evidence>
<feature type="region of interest" description="Disordered" evidence="2">
    <location>
        <begin position="1484"/>
        <end position="1557"/>
    </location>
</feature>
<keyword evidence="1" id="KW-0040">ANK repeat</keyword>
<proteinExistence type="predicted"/>
<keyword evidence="3" id="KW-0472">Membrane</keyword>
<feature type="compositionally biased region" description="Polar residues" evidence="2">
    <location>
        <begin position="1428"/>
        <end position="1442"/>
    </location>
</feature>
<dbReference type="EMBL" id="OU896711">
    <property type="protein sequence ID" value="CAG9821942.1"/>
    <property type="molecule type" value="Genomic_DNA"/>
</dbReference>
<feature type="repeat" description="ANK" evidence="1">
    <location>
        <begin position="127"/>
        <end position="159"/>
    </location>
</feature>
<feature type="compositionally biased region" description="Polar residues" evidence="2">
    <location>
        <begin position="1761"/>
        <end position="1785"/>
    </location>
</feature>
<feature type="repeat" description="ANK" evidence="1">
    <location>
        <begin position="226"/>
        <end position="258"/>
    </location>
</feature>
<feature type="repeat" description="ANK" evidence="1">
    <location>
        <begin position="325"/>
        <end position="357"/>
    </location>
</feature>
<evidence type="ECO:0000256" key="2">
    <source>
        <dbReference type="SAM" id="MobiDB-lite"/>
    </source>
</evidence>
<keyword evidence="7" id="KW-1185">Reference proteome</keyword>
<sequence>MSRYSSGSGSSSSKGLESSNLLTVTPRSYGSLLPYYEFIKAISRSQQIQTLHRSESMVSLCFKSLTNFINDDNIQGLQSFLENKQVQVDDKDENGSTALMVAATKGRSAMVRELLIHGADPNIEDNDCWTALLCACKEGHIDIVIQLLEHNAAIDHRDMGGWTPLMWATYKGRTDVALLLVDRGAEVNAHGNFHVSSLLWAAGRGHARIVEALLQHSAKVNFGDKYGTTALVWASRKGYTEIVEMLLRAGANVDTAGMYSWTALIVATYGNHVDVVNVLLDHKPNVNALDKDGCSPLMIACKEGYYEITTALMTAGAYINIQDRAGDTNLIHAVKGGHRGVVETLLKKYADVDIPGKDRKTAIYMAVEKGNANIVRMLLTCNPDLELATKDGDTPLLKAVRSRNAEIVQILLDKKAKVSAADKKGDTGLHIAMRARSKAIVEILLRNPKNSQLLYRPNRAGETPYNIDMNNQKTILGQIFGARRLNTNEDNENMLGYDLYSSALADILSEPSLSMPITVGLYAKWGSGKSFLLNKLRDEMKNFAREWVDPVFQFTVLLFLILLHIAIIIGAVIGMSVQSWIVGSSISIAFLLLLYITLSLIWFASKRYDWDWAYNFNIRLTRRMNNLRLVLQILFCHPPGTSHERTGAQPIRFFFTDQTRVSSTTGGENSVVQMIGSLYDAIENQYGSLATRLYRAFKPRPVKSSATWTWRRVCCLPYILFFEMTFLMIIIGTCALSVYLFHIQSEDVGNDDITGFTLKIILIVAALLLGIATIANMYTWSRMLVALLFSQRRHLQRSIAKLETLKSEGFLQTLRQEVNLMQDMVKCLDSLSSQQTRLVVIVDGLDSCEQDKVLLVLDTVHMLFSDANNPFIVILAIDPHVIAKAVEINTRRLFSENNIGGHNYLSNMVHLPFYLQNSGLRKVKVAQQSAMAHWKQKGNWTENEENLNSFLARSSSSRRLSNEKALMSSQENLGKFQSRKGSRKLKLSESVASSIGSNLNRIGGAQDLTKMLLSDDYFSDVNPRSMRRLMNVVYVTGRLLKAFQIDFNWYRLASWINITEQWPFRTSWIIYHYDLFEESLDDNTSLKSIYDKIRPNIPIVKDIEPLLELDRDEKKFDIFLSFHRSSLLVSDLKIFLPFTINLDPYLKKVIKEETQCVEDGYQNSNTRNSNSMPQGIQSMNNWSNNMDWNTPRSTTVTRRYRSMPKSGSSNQNEPSSHVIYPQVTTTLSGWQQWGGVQYQPHVPMAPVTMLEPEIFDIKLSTLNVEGVCTLLSNIDDLTLDALAEYIKKIKEQNINGRVLLHCDLEELKKLLGMSFGDWEMFKVLLISLRENEITSILRQDEVRPVRENRVSSKPERRSSVNKGSGTSEKDVGKMQIDGPQRKQSIIEKQVTLEEQMICGALQTLNEEACEDVLEETEETNVTIDPDVPQTSVIPPSPESNQDAPRGYRSRTNSSSGAVGETDFVLLQSSPVGHMHWQPVSIGVGHSESLSDQSSRCSSQPPSPIPERKLSTSSSKHSNLKSADVPSKGRHVIIKTDYSDPTPRISISTNTSTVSYEPQMSNKTPLLHEYKHTSSQTKSRPSSLNLSKPESKPLRPSLRTRSRSIDNSQKEEKKDKEKRGFVKLHKYKEKLLHSSPELNETSDNESTPLVSEVSTPTKSGQSSEIRTLSSRSFPISPNSQNSLSPEIVPNRYTRSEMNLTDTTGVSPTATLLDNVFTENQPADRSHGDTPEEHGERKRTMSDDISSSVLAYLGSLERSNSNFSIHSCSQSSGRLSRQNAFDSTDNLTDIYCDPGSKNE</sequence>
<feature type="domain" description="Kinase D-interacting substrate of 220 kDa-like SAM" evidence="5">
    <location>
        <begin position="1257"/>
        <end position="1340"/>
    </location>
</feature>
<feature type="region of interest" description="Disordered" evidence="2">
    <location>
        <begin position="1761"/>
        <end position="1797"/>
    </location>
</feature>
<dbReference type="CDD" id="cd09487">
    <property type="entry name" value="SAM_superfamily"/>
    <property type="match status" value="1"/>
</dbReference>
<dbReference type="Pfam" id="PF12796">
    <property type="entry name" value="Ank_2"/>
    <property type="match status" value="4"/>
</dbReference>
<name>A0A9N9SKU3_PHACE</name>
<dbReference type="InterPro" id="IPR057092">
    <property type="entry name" value="SAM_KIDINS220"/>
</dbReference>
<gene>
    <name evidence="6" type="ORF">PHAECO_LOCUS8918</name>
</gene>
<dbReference type="InterPro" id="IPR011646">
    <property type="entry name" value="KAP_P-loop"/>
</dbReference>
<evidence type="ECO:0000259" key="5">
    <source>
        <dbReference type="Pfam" id="PF23307"/>
    </source>
</evidence>
<feature type="repeat" description="ANK" evidence="1">
    <location>
        <begin position="391"/>
        <end position="423"/>
    </location>
</feature>
<dbReference type="Gene3D" id="1.25.40.20">
    <property type="entry name" value="Ankyrin repeat-containing domain"/>
    <property type="match status" value="3"/>
</dbReference>